<comment type="caution">
    <text evidence="2">The sequence shown here is derived from an EMBL/GenBank/DDBJ whole genome shotgun (WGS) entry which is preliminary data.</text>
</comment>
<dbReference type="STRING" id="247279.NIES1031_06870"/>
<organism evidence="2 3">
    <name type="scientific">Chroogloeocystis siderophila 5.2 s.c.1</name>
    <dbReference type="NCBI Taxonomy" id="247279"/>
    <lineage>
        <taxon>Bacteria</taxon>
        <taxon>Bacillati</taxon>
        <taxon>Cyanobacteriota</taxon>
        <taxon>Cyanophyceae</taxon>
        <taxon>Oscillatoriophycideae</taxon>
        <taxon>Chroococcales</taxon>
        <taxon>Chroococcaceae</taxon>
        <taxon>Chroogloeocystis</taxon>
    </lineage>
</organism>
<name>A0A1U7HVK0_9CHRO</name>
<keyword evidence="3" id="KW-1185">Reference proteome</keyword>
<evidence type="ECO:0000256" key="1">
    <source>
        <dbReference type="SAM" id="Phobius"/>
    </source>
</evidence>
<reference evidence="2 3" key="1">
    <citation type="submission" date="2016-11" db="EMBL/GenBank/DDBJ databases">
        <title>Draft Genome Sequences of Nine Cyanobacterial Strains from Diverse Habitats.</title>
        <authorList>
            <person name="Zhu T."/>
            <person name="Hou S."/>
            <person name="Lu X."/>
            <person name="Hess W.R."/>
        </authorList>
    </citation>
    <scope>NUCLEOTIDE SEQUENCE [LARGE SCALE GENOMIC DNA]</scope>
    <source>
        <strain evidence="2 3">5.2 s.c.1</strain>
    </source>
</reference>
<evidence type="ECO:0000313" key="3">
    <source>
        <dbReference type="Proteomes" id="UP000185984"/>
    </source>
</evidence>
<dbReference type="Proteomes" id="UP000185984">
    <property type="component" value="Unassembled WGS sequence"/>
</dbReference>
<feature type="transmembrane region" description="Helical" evidence="1">
    <location>
        <begin position="77"/>
        <end position="98"/>
    </location>
</feature>
<protein>
    <submittedName>
        <fullName evidence="2">Uncharacterized protein</fullName>
    </submittedName>
</protein>
<keyword evidence="1" id="KW-1133">Transmembrane helix</keyword>
<dbReference type="EMBL" id="MRCC01000005">
    <property type="protein sequence ID" value="OKH27641.1"/>
    <property type="molecule type" value="Genomic_DNA"/>
</dbReference>
<gene>
    <name evidence="2" type="ORF">NIES1031_06870</name>
</gene>
<keyword evidence="1" id="KW-0472">Membrane</keyword>
<proteinExistence type="predicted"/>
<evidence type="ECO:0000313" key="2">
    <source>
        <dbReference type="EMBL" id="OKH27641.1"/>
    </source>
</evidence>
<sequence>MLCKIKNNLTHRKINSEVVFLPQNIMKPSHLITLVSVAAIAGTTFVNSNPAQACPFSSKLAVNSVNQSSPSMNPTTNNSNVAGFALLSGLLAVGGVYWSRRSRQSDPVIDRAEYEALEMLDTPAVEQVVEERELVGSRK</sequence>
<keyword evidence="1" id="KW-0812">Transmembrane</keyword>
<accession>A0A1U7HVK0</accession>
<dbReference type="AlphaFoldDB" id="A0A1U7HVK0"/>